<dbReference type="EMBL" id="JAUEPT010000129">
    <property type="protein sequence ID" value="KAK0430924.1"/>
    <property type="molecule type" value="Genomic_DNA"/>
</dbReference>
<sequence>WLKEMDGYLREILRLEGCTGSHVCKGCDREEPATFHCNSCFNGGSLCRECMIDCHHDAPFHRIEVYIYFCNVFGKEWNGDFYQRIMLQRIGLQVQLGHLAKEKCTYPCPSGRQVVVIDVEGIHQV</sequence>
<dbReference type="Proteomes" id="UP001175226">
    <property type="component" value="Unassembled WGS sequence"/>
</dbReference>
<feature type="non-terminal residue" evidence="2">
    <location>
        <position position="1"/>
    </location>
</feature>
<dbReference type="InterPro" id="IPR041457">
    <property type="entry name" value="CxC2_KDZ-assoc"/>
</dbReference>
<reference evidence="2" key="1">
    <citation type="submission" date="2023-06" db="EMBL/GenBank/DDBJ databases">
        <authorList>
            <consortium name="Lawrence Berkeley National Laboratory"/>
            <person name="Ahrendt S."/>
            <person name="Sahu N."/>
            <person name="Indic B."/>
            <person name="Wong-Bajracharya J."/>
            <person name="Merenyi Z."/>
            <person name="Ke H.-M."/>
            <person name="Monk M."/>
            <person name="Kocsube S."/>
            <person name="Drula E."/>
            <person name="Lipzen A."/>
            <person name="Balint B."/>
            <person name="Henrissat B."/>
            <person name="Andreopoulos B."/>
            <person name="Martin F.M."/>
            <person name="Harder C.B."/>
            <person name="Rigling D."/>
            <person name="Ford K.L."/>
            <person name="Foster G.D."/>
            <person name="Pangilinan J."/>
            <person name="Papanicolaou A."/>
            <person name="Barry K."/>
            <person name="LaButti K."/>
            <person name="Viragh M."/>
            <person name="Koriabine M."/>
            <person name="Yan M."/>
            <person name="Riley R."/>
            <person name="Champramary S."/>
            <person name="Plett K.L."/>
            <person name="Tsai I.J."/>
            <person name="Slot J."/>
            <person name="Sipos G."/>
            <person name="Plett J."/>
            <person name="Nagy L.G."/>
            <person name="Grigoriev I.V."/>
        </authorList>
    </citation>
    <scope>NUCLEOTIDE SEQUENCE</scope>
    <source>
        <strain evidence="2">FPL87.14</strain>
    </source>
</reference>
<feature type="non-terminal residue" evidence="2">
    <location>
        <position position="125"/>
    </location>
</feature>
<accession>A0AA39MEM4</accession>
<comment type="caution">
    <text evidence="2">The sequence shown here is derived from an EMBL/GenBank/DDBJ whole genome shotgun (WGS) entry which is preliminary data.</text>
</comment>
<name>A0AA39MEM4_9AGAR</name>
<evidence type="ECO:0000313" key="2">
    <source>
        <dbReference type="EMBL" id="KAK0430924.1"/>
    </source>
</evidence>
<evidence type="ECO:0000313" key="3">
    <source>
        <dbReference type="Proteomes" id="UP001175226"/>
    </source>
</evidence>
<proteinExistence type="predicted"/>
<dbReference type="AlphaFoldDB" id="A0AA39MEM4"/>
<protein>
    <recommendedName>
        <fullName evidence="1">CxC2-like cysteine cluster KDZ transposase-associated domain-containing protein</fullName>
    </recommendedName>
</protein>
<gene>
    <name evidence="2" type="ORF">EV421DRAFT_1679301</name>
</gene>
<keyword evidence="3" id="KW-1185">Reference proteome</keyword>
<evidence type="ECO:0000259" key="1">
    <source>
        <dbReference type="Pfam" id="PF18803"/>
    </source>
</evidence>
<organism evidence="2 3">
    <name type="scientific">Armillaria borealis</name>
    <dbReference type="NCBI Taxonomy" id="47425"/>
    <lineage>
        <taxon>Eukaryota</taxon>
        <taxon>Fungi</taxon>
        <taxon>Dikarya</taxon>
        <taxon>Basidiomycota</taxon>
        <taxon>Agaricomycotina</taxon>
        <taxon>Agaricomycetes</taxon>
        <taxon>Agaricomycetidae</taxon>
        <taxon>Agaricales</taxon>
        <taxon>Marasmiineae</taxon>
        <taxon>Physalacriaceae</taxon>
        <taxon>Armillaria</taxon>
    </lineage>
</organism>
<dbReference type="Pfam" id="PF18803">
    <property type="entry name" value="CxC2"/>
    <property type="match status" value="1"/>
</dbReference>
<feature type="domain" description="CxC2-like cysteine cluster KDZ transposase-associated" evidence="1">
    <location>
        <begin position="87"/>
        <end position="125"/>
    </location>
</feature>